<evidence type="ECO:0000313" key="3">
    <source>
        <dbReference type="Proteomes" id="UP000071065"/>
    </source>
</evidence>
<dbReference type="InterPro" id="IPR011990">
    <property type="entry name" value="TPR-like_helical_dom_sf"/>
</dbReference>
<evidence type="ECO:0000256" key="1">
    <source>
        <dbReference type="SAM" id="MobiDB-lite"/>
    </source>
</evidence>
<dbReference type="AlphaFoldDB" id="A0A142BHM3"/>
<protein>
    <submittedName>
        <fullName evidence="2">SEC-C motif domain-containing protein</fullName>
    </submittedName>
</protein>
<dbReference type="Gene3D" id="1.25.40.10">
    <property type="entry name" value="Tetratricopeptide repeat domain"/>
    <property type="match status" value="1"/>
</dbReference>
<dbReference type="KEGG" id="emp:EZMO1_4332"/>
<gene>
    <name evidence="2" type="ORF">EZMO1_4332</name>
</gene>
<feature type="compositionally biased region" description="Basic residues" evidence="1">
    <location>
        <begin position="1"/>
        <end position="24"/>
    </location>
</feature>
<sequence>MSKRNMALKRQQKALKRKKKKQAQHAHEKSASRTVNSADHNLPNLSKTLLDFAAPVLGDSDDQEYIEGIMAVIHMCWNIGTVNYQLAEEMRAELDKIFVQEFQSLSAEELEELERQIDLLIVGRRTFFSSDPRLVVEYDLQWNMFGEYNLQVKSAFIPDEERFDPNDKEHFNYGLSARTQQTIAELDTPATEEQAPSVELIQKGRERQFAGEFIDDNILETCDFWLEAWENIKTLYQDVNSIDSIKPFAGILLSQWCEQLEMTLHNAWREDVTYLEKRIQYCREFCEAFPESDEGIIHNMLRAEAESLFFSGQHEQGEAKFKQLVEKFPDDAWSYIGWGDIYNGTYTDLPENLEKAEELYKIPVERGLKYASDAEDRLDDLLTLLEDRKSEHGRVFEHEAQA</sequence>
<dbReference type="OrthoDB" id="6195096at2"/>
<dbReference type="PATRIC" id="fig|570277.3.peg.4647"/>
<reference evidence="2 3" key="1">
    <citation type="journal article" date="2016" name="Front. Microbiol.">
        <title>Genomic Insight into the Host-Endosymbiont Relationship of Endozoicomonas montiporae CL-33(T) with its Coral Host.</title>
        <authorList>
            <person name="Ding J.-Y."/>
            <person name="Shiu J.-H."/>
            <person name="Chen W.-M."/>
            <person name="Chiang Y.-R."/>
            <person name="Tang S.-L."/>
        </authorList>
    </citation>
    <scope>NUCLEOTIDE SEQUENCE [LARGE SCALE GENOMIC DNA]</scope>
    <source>
        <strain evidence="2 3">CL-33</strain>
    </source>
</reference>
<dbReference type="Proteomes" id="UP000071065">
    <property type="component" value="Chromosome"/>
</dbReference>
<evidence type="ECO:0000313" key="2">
    <source>
        <dbReference type="EMBL" id="AMO58249.1"/>
    </source>
</evidence>
<accession>A0A142BHM3</accession>
<dbReference type="STRING" id="570277.EZMO1_4332"/>
<feature type="region of interest" description="Disordered" evidence="1">
    <location>
        <begin position="1"/>
        <end position="40"/>
    </location>
</feature>
<name>A0A142BHM3_9GAMM</name>
<dbReference type="EMBL" id="CP013251">
    <property type="protein sequence ID" value="AMO58249.1"/>
    <property type="molecule type" value="Genomic_DNA"/>
</dbReference>
<dbReference type="RefSeq" id="WP_051790484.1">
    <property type="nucleotide sequence ID" value="NZ_CP013251.1"/>
</dbReference>
<organism evidence="2 3">
    <name type="scientific">Endozoicomonas montiporae CL-33</name>
    <dbReference type="NCBI Taxonomy" id="570277"/>
    <lineage>
        <taxon>Bacteria</taxon>
        <taxon>Pseudomonadati</taxon>
        <taxon>Pseudomonadota</taxon>
        <taxon>Gammaproteobacteria</taxon>
        <taxon>Oceanospirillales</taxon>
        <taxon>Endozoicomonadaceae</taxon>
        <taxon>Endozoicomonas</taxon>
    </lineage>
</organism>
<proteinExistence type="predicted"/>